<dbReference type="GO" id="GO:0006826">
    <property type="term" value="P:iron ion transport"/>
    <property type="evidence" value="ECO:0007669"/>
    <property type="project" value="UniProtKB-KW"/>
</dbReference>
<keyword evidence="13" id="KW-0732">Signal</keyword>
<evidence type="ECO:0000256" key="4">
    <source>
        <dbReference type="ARBA" id="ARBA00022496"/>
    </source>
</evidence>
<dbReference type="Pfam" id="PF13715">
    <property type="entry name" value="CarbopepD_reg_2"/>
    <property type="match status" value="1"/>
</dbReference>
<dbReference type="NCBIfam" id="TIGR04057">
    <property type="entry name" value="SusC_RagA_signa"/>
    <property type="match status" value="1"/>
</dbReference>
<evidence type="ECO:0000256" key="6">
    <source>
        <dbReference type="ARBA" id="ARBA00023004"/>
    </source>
</evidence>
<comment type="subcellular location">
    <subcellularLocation>
        <location evidence="1 11">Cell outer membrane</location>
        <topology evidence="1 11">Multi-pass membrane protein</topology>
    </subcellularLocation>
</comment>
<keyword evidence="9 11" id="KW-0472">Membrane</keyword>
<feature type="chain" id="PRO_5029857024" evidence="13">
    <location>
        <begin position="22"/>
        <end position="1095"/>
    </location>
</feature>
<keyword evidence="6" id="KW-0408">Iron</keyword>
<evidence type="ECO:0000256" key="5">
    <source>
        <dbReference type="ARBA" id="ARBA00022692"/>
    </source>
</evidence>
<evidence type="ECO:0000256" key="2">
    <source>
        <dbReference type="ARBA" id="ARBA00022448"/>
    </source>
</evidence>
<keyword evidence="8 12" id="KW-0798">TonB box</keyword>
<evidence type="ECO:0000256" key="13">
    <source>
        <dbReference type="SAM" id="SignalP"/>
    </source>
</evidence>
<evidence type="ECO:0000256" key="10">
    <source>
        <dbReference type="ARBA" id="ARBA00023237"/>
    </source>
</evidence>
<dbReference type="AlphaFoldDB" id="A0A7K1TIH7"/>
<organism evidence="16 17">
    <name type="scientific">Hymenobacter ginkgonis</name>
    <dbReference type="NCBI Taxonomy" id="2682976"/>
    <lineage>
        <taxon>Bacteria</taxon>
        <taxon>Pseudomonadati</taxon>
        <taxon>Bacteroidota</taxon>
        <taxon>Cytophagia</taxon>
        <taxon>Cytophagales</taxon>
        <taxon>Hymenobacteraceae</taxon>
        <taxon>Hymenobacter</taxon>
    </lineage>
</organism>
<name>A0A7K1TIH7_9BACT</name>
<dbReference type="InterPro" id="IPR036942">
    <property type="entry name" value="Beta-barrel_TonB_sf"/>
</dbReference>
<accession>A0A7K1TIH7</accession>
<keyword evidence="2 11" id="KW-0813">Transport</keyword>
<dbReference type="Gene3D" id="2.60.40.1120">
    <property type="entry name" value="Carboxypeptidase-like, regulatory domain"/>
    <property type="match status" value="1"/>
</dbReference>
<proteinExistence type="inferred from homology"/>
<dbReference type="Proteomes" id="UP000441336">
    <property type="component" value="Unassembled WGS sequence"/>
</dbReference>
<sequence length="1095" mass="116062">MKRTLLMSIVLMLTLFQAVLAQTRAVSGRVTDQKTGEGLPGVTVLLKGTTNGASTNSDGAFSLTIPEGNGTLVFSSIGYVPQERIIGKETQFSVALGADVKQLNEVVVTALGIEKDTRSLGYATQQINSDQLSQKSEPNALSALQGKVSGVTIQTASGLPGASTNINIRGITSFSGSNQPLFVVDGIPISNTVDVAASGGYGSLGAPQTSNRALDIDPENIASISILKGPAAAALYGSRAASGAVLITTKGGHGAANKKLEVTVTSGLTFQNVYGLAKLQNDYGQGTSGRNIQTVAGNPNFGSTASFGPRYGTTPTLFNGLLAGSAAGLALDANGNPIAIDYQPYDNIKNFYQRGRILTNGVNIQGGNAEQNVSLNINNTDQKGITQNSHLKRTSVQLGANATLLNKLRIGGSVNFIQTNQTGPQQGNGGSAFASLSTLPRSYNLQGLPYVDANGRNIFIGTTATAAGTENPYFSVNQNTFESNLTRFINVASLAYDVTPWFNVTYRAGYDVYTDRRKSVFAISSTRQPNGQVQDASVFRGELNGDLLLNFKKDNLFLGGLNANLLLGQNINQRRNQTIVSQADQLIFNGFPSSTTGIVFSNGTGETSSTRRLLGVYGQLSLAYKDYLFLELTGRADKSSTLPVGNNTYFYPSVTAGFVFSDALKIQSNVFSYGKIRANYAKVGRDANAYALDTYYNVGSYGNNVANVNFPLTATPNGSTSPVTYAGYGLSNVAGGGQTLQPEFTRSYEVGTNLGFFNNRVTFDLTYFKTISENQIFQVTTPGSTGLAARVTNVGRLDNKGYEALVNINPVRGAFKWDITGNFTRIRNKVVSIAPGVTQSSINTDAFTGFVPSIVEGLPYGVILGSAVTPRVTDTTSPYYGQYIVNPATGAFASSTGTAVIADPNFSWQAGLTNSFTYKGVGLSFLFDTNQGGGIFSYTNYVEKIRGMLKETAVNDRNLPRQLPGVIQTGTGADGKPIYAPNNIQIDAQTYWGALANGSGSENNVYDATVYRLREVTLSYSLPKALLERTPFGGASISLTGRNLFFYAPNANFDPDVSTQGAANGAGANASTVRGLEIQGAPNTRNYGVNLRFTL</sequence>
<evidence type="ECO:0000256" key="1">
    <source>
        <dbReference type="ARBA" id="ARBA00004571"/>
    </source>
</evidence>
<dbReference type="InterPro" id="IPR023996">
    <property type="entry name" value="TonB-dep_OMP_SusC/RagA"/>
</dbReference>
<dbReference type="Pfam" id="PF00593">
    <property type="entry name" value="TonB_dep_Rec_b-barrel"/>
    <property type="match status" value="1"/>
</dbReference>
<evidence type="ECO:0000259" key="14">
    <source>
        <dbReference type="Pfam" id="PF00593"/>
    </source>
</evidence>
<dbReference type="Gene3D" id="2.170.130.10">
    <property type="entry name" value="TonB-dependent receptor, plug domain"/>
    <property type="match status" value="1"/>
</dbReference>
<comment type="caution">
    <text evidence="16">The sequence shown here is derived from an EMBL/GenBank/DDBJ whole genome shotgun (WGS) entry which is preliminary data.</text>
</comment>
<dbReference type="SUPFAM" id="SSF49464">
    <property type="entry name" value="Carboxypeptidase regulatory domain-like"/>
    <property type="match status" value="1"/>
</dbReference>
<dbReference type="RefSeq" id="WP_157568048.1">
    <property type="nucleotide sequence ID" value="NZ_WQKZ01000004.1"/>
</dbReference>
<dbReference type="InterPro" id="IPR012910">
    <property type="entry name" value="Plug_dom"/>
</dbReference>
<feature type="signal peptide" evidence="13">
    <location>
        <begin position="1"/>
        <end position="21"/>
    </location>
</feature>
<evidence type="ECO:0000256" key="8">
    <source>
        <dbReference type="ARBA" id="ARBA00023077"/>
    </source>
</evidence>
<dbReference type="PANTHER" id="PTHR32552">
    <property type="entry name" value="FERRICHROME IRON RECEPTOR-RELATED"/>
    <property type="match status" value="1"/>
</dbReference>
<keyword evidence="7" id="KW-0406">Ion transport</keyword>
<dbReference type="PROSITE" id="PS52016">
    <property type="entry name" value="TONB_DEPENDENT_REC_3"/>
    <property type="match status" value="1"/>
</dbReference>
<dbReference type="SUPFAM" id="SSF56935">
    <property type="entry name" value="Porins"/>
    <property type="match status" value="1"/>
</dbReference>
<dbReference type="InterPro" id="IPR008969">
    <property type="entry name" value="CarboxyPept-like_regulatory"/>
</dbReference>
<feature type="domain" description="TonB-dependent receptor plug" evidence="15">
    <location>
        <begin position="118"/>
        <end position="244"/>
    </location>
</feature>
<evidence type="ECO:0000256" key="7">
    <source>
        <dbReference type="ARBA" id="ARBA00023065"/>
    </source>
</evidence>
<evidence type="ECO:0000256" key="9">
    <source>
        <dbReference type="ARBA" id="ARBA00023136"/>
    </source>
</evidence>
<keyword evidence="5 11" id="KW-0812">Transmembrane</keyword>
<comment type="similarity">
    <text evidence="11 12">Belongs to the TonB-dependent receptor family.</text>
</comment>
<evidence type="ECO:0000259" key="15">
    <source>
        <dbReference type="Pfam" id="PF07715"/>
    </source>
</evidence>
<protein>
    <submittedName>
        <fullName evidence="16">SusC/RagA family TonB-linked outer membrane protein</fullName>
    </submittedName>
</protein>
<keyword evidence="3 11" id="KW-1134">Transmembrane beta strand</keyword>
<dbReference type="InterPro" id="IPR000531">
    <property type="entry name" value="Beta-barrel_TonB"/>
</dbReference>
<gene>
    <name evidence="16" type="ORF">GO988_17910</name>
</gene>
<dbReference type="InterPro" id="IPR039426">
    <property type="entry name" value="TonB-dep_rcpt-like"/>
</dbReference>
<dbReference type="PANTHER" id="PTHR32552:SF81">
    <property type="entry name" value="TONB-DEPENDENT OUTER MEMBRANE RECEPTOR"/>
    <property type="match status" value="1"/>
</dbReference>
<reference evidence="16 17" key="1">
    <citation type="submission" date="2019-12" db="EMBL/GenBank/DDBJ databases">
        <title>Hymenobacter sp. HMF4947 Genome sequencing and assembly.</title>
        <authorList>
            <person name="Kang H."/>
            <person name="Cha I."/>
            <person name="Kim H."/>
            <person name="Joh K."/>
        </authorList>
    </citation>
    <scope>NUCLEOTIDE SEQUENCE [LARGE SCALE GENOMIC DNA]</scope>
    <source>
        <strain evidence="16 17">HMF4947</strain>
    </source>
</reference>
<dbReference type="EMBL" id="WQKZ01000004">
    <property type="protein sequence ID" value="MVN78208.1"/>
    <property type="molecule type" value="Genomic_DNA"/>
</dbReference>
<feature type="domain" description="TonB-dependent receptor-like beta-barrel" evidence="14">
    <location>
        <begin position="446"/>
        <end position="831"/>
    </location>
</feature>
<dbReference type="InterPro" id="IPR023997">
    <property type="entry name" value="TonB-dep_OMP_SusC/RagA_CS"/>
</dbReference>
<evidence type="ECO:0000313" key="16">
    <source>
        <dbReference type="EMBL" id="MVN78208.1"/>
    </source>
</evidence>
<dbReference type="NCBIfam" id="TIGR04056">
    <property type="entry name" value="OMP_RagA_SusC"/>
    <property type="match status" value="1"/>
</dbReference>
<dbReference type="InterPro" id="IPR037066">
    <property type="entry name" value="Plug_dom_sf"/>
</dbReference>
<dbReference type="GO" id="GO:0009279">
    <property type="term" value="C:cell outer membrane"/>
    <property type="evidence" value="ECO:0007669"/>
    <property type="project" value="UniProtKB-SubCell"/>
</dbReference>
<evidence type="ECO:0000256" key="3">
    <source>
        <dbReference type="ARBA" id="ARBA00022452"/>
    </source>
</evidence>
<dbReference type="Pfam" id="PF07715">
    <property type="entry name" value="Plug"/>
    <property type="match status" value="1"/>
</dbReference>
<evidence type="ECO:0000313" key="17">
    <source>
        <dbReference type="Proteomes" id="UP000441336"/>
    </source>
</evidence>
<dbReference type="Gene3D" id="2.40.170.20">
    <property type="entry name" value="TonB-dependent receptor, beta-barrel domain"/>
    <property type="match status" value="1"/>
</dbReference>
<evidence type="ECO:0000256" key="11">
    <source>
        <dbReference type="PROSITE-ProRule" id="PRU01360"/>
    </source>
</evidence>
<keyword evidence="10 11" id="KW-0998">Cell outer membrane</keyword>
<keyword evidence="4" id="KW-0410">Iron transport</keyword>
<evidence type="ECO:0000256" key="12">
    <source>
        <dbReference type="RuleBase" id="RU003357"/>
    </source>
</evidence>
<keyword evidence="17" id="KW-1185">Reference proteome</keyword>